<evidence type="ECO:0000313" key="3">
    <source>
        <dbReference type="Proteomes" id="UP001372834"/>
    </source>
</evidence>
<accession>A0AAN8P3C4</accession>
<dbReference type="Pfam" id="PF00657">
    <property type="entry name" value="Lipase_GDSL"/>
    <property type="match status" value="1"/>
</dbReference>
<dbReference type="GO" id="GO:0004620">
    <property type="term" value="F:phospholipase activity"/>
    <property type="evidence" value="ECO:0007669"/>
    <property type="project" value="InterPro"/>
</dbReference>
<organism evidence="2 3">
    <name type="scientific">Polyplax serrata</name>
    <name type="common">Common mouse louse</name>
    <dbReference type="NCBI Taxonomy" id="468196"/>
    <lineage>
        <taxon>Eukaryota</taxon>
        <taxon>Metazoa</taxon>
        <taxon>Ecdysozoa</taxon>
        <taxon>Arthropoda</taxon>
        <taxon>Hexapoda</taxon>
        <taxon>Insecta</taxon>
        <taxon>Pterygota</taxon>
        <taxon>Neoptera</taxon>
        <taxon>Paraneoptera</taxon>
        <taxon>Psocodea</taxon>
        <taxon>Troctomorpha</taxon>
        <taxon>Phthiraptera</taxon>
        <taxon>Anoplura</taxon>
        <taxon>Polyplacidae</taxon>
        <taxon>Polyplax</taxon>
    </lineage>
</organism>
<feature type="chain" id="PRO_5042850292" description="Phospholipase B1, membrane-associated" evidence="1">
    <location>
        <begin position="23"/>
        <end position="503"/>
    </location>
</feature>
<evidence type="ECO:0000256" key="1">
    <source>
        <dbReference type="SAM" id="SignalP"/>
    </source>
</evidence>
<dbReference type="Gene3D" id="3.40.50.1110">
    <property type="entry name" value="SGNH hydrolase"/>
    <property type="match status" value="1"/>
</dbReference>
<dbReference type="EMBL" id="JAWJWE010000004">
    <property type="protein sequence ID" value="KAK6636289.1"/>
    <property type="molecule type" value="Genomic_DNA"/>
</dbReference>
<protein>
    <recommendedName>
        <fullName evidence="4">Phospholipase B1, membrane-associated</fullName>
    </recommendedName>
</protein>
<sequence>MMRMNIAVLLLIFLLDVKNVGCFRAKQDFDLFAGLRLEPVSEFFKELMTDEQDDEQVDDRSLGASTGRYLEITSYILQLIYSLIGQTGHSAKSLELARQMNKLQDEVPYHVPFPCPTNNTRSKRRPTSVVKVRPGDIDVVAALGDSLVAANGAVSTNVFQVFIANRGVSWAIGGQETWRQYLTLPNILKEFNPNLIGYSTGDSLYSANRERSQLNAAEPGARSRDLLGMTENLIERIKNHPGIDLQKDWKWMTKGTNIALDALRGHTARVADDWSAVELTNFSSARKVETMIDRAFLSLLMVTIFIGAMDFCFGMCYRDNPQEIVEEHRKHLMETLIKLRDNLPRTIVNVVQQINLSNILPKFSGLPWLCRRLYKPYECPCLVDKRFENLTQEFQSIMSKWQKIELKVVNSSKFQKRNDFVAVVQPFLYNAEFPTVEIEKGSQTDLRYLSHDCFHLSQLGHAKAANALWNNIMESPGSKTTTWNTEFLKLKCPTEDQPYIPVR</sequence>
<dbReference type="InterPro" id="IPR035547">
    <property type="entry name" value="Phospholipase_B"/>
</dbReference>
<evidence type="ECO:0000313" key="2">
    <source>
        <dbReference type="EMBL" id="KAK6636289.1"/>
    </source>
</evidence>
<dbReference type="InterPro" id="IPR038885">
    <property type="entry name" value="PLB1"/>
</dbReference>
<dbReference type="CDD" id="cd01824">
    <property type="entry name" value="Phospholipase_B_like"/>
    <property type="match status" value="1"/>
</dbReference>
<keyword evidence="1" id="KW-0732">Signal</keyword>
<dbReference type="Proteomes" id="UP001372834">
    <property type="component" value="Unassembled WGS sequence"/>
</dbReference>
<dbReference type="GO" id="GO:0006644">
    <property type="term" value="P:phospholipid metabolic process"/>
    <property type="evidence" value="ECO:0007669"/>
    <property type="project" value="TreeGrafter"/>
</dbReference>
<dbReference type="SUPFAM" id="SSF52266">
    <property type="entry name" value="SGNH hydrolase"/>
    <property type="match status" value="1"/>
</dbReference>
<name>A0AAN8P3C4_POLSC</name>
<dbReference type="InterPro" id="IPR036514">
    <property type="entry name" value="SGNH_hydro_sf"/>
</dbReference>
<reference evidence="2 3" key="1">
    <citation type="submission" date="2023-10" db="EMBL/GenBank/DDBJ databases">
        <title>Genomes of two closely related lineages of the louse Polyplax serrata with different host specificities.</title>
        <authorList>
            <person name="Martinu J."/>
            <person name="Tarabai H."/>
            <person name="Stefka J."/>
            <person name="Hypsa V."/>
        </authorList>
    </citation>
    <scope>NUCLEOTIDE SEQUENCE [LARGE SCALE GENOMIC DNA]</scope>
    <source>
        <strain evidence="2">HR10_N</strain>
    </source>
</reference>
<dbReference type="PANTHER" id="PTHR21325:SF31">
    <property type="entry name" value="GH22081P-RELATED"/>
    <property type="match status" value="1"/>
</dbReference>
<proteinExistence type="predicted"/>
<evidence type="ECO:0008006" key="4">
    <source>
        <dbReference type="Google" id="ProtNLM"/>
    </source>
</evidence>
<gene>
    <name evidence="2" type="ORF">RUM43_009948</name>
</gene>
<feature type="signal peptide" evidence="1">
    <location>
        <begin position="1"/>
        <end position="22"/>
    </location>
</feature>
<dbReference type="AlphaFoldDB" id="A0AAN8P3C4"/>
<comment type="caution">
    <text evidence="2">The sequence shown here is derived from an EMBL/GenBank/DDBJ whole genome shotgun (WGS) entry which is preliminary data.</text>
</comment>
<dbReference type="PANTHER" id="PTHR21325">
    <property type="entry name" value="PHOSPHOLIPASE B, PLB1"/>
    <property type="match status" value="1"/>
</dbReference>
<dbReference type="InterPro" id="IPR001087">
    <property type="entry name" value="GDSL"/>
</dbReference>